<sequence>MSFTFNGVKKDGNGAYYYNDGDVESHRIPLSDQCYGDVRMSREQLEEWFGISNDTLPDLPAYYILPRLDSTWGGTAGGGWWNVTGDIVVYKPIEWVPSVARIRDFPKNSIVTNIEKERVETTTTKLYAKAEFALEVSAGGNYMGIKAEAKAKTETGVEFEKEVRNKDTYTQKGVVGDVALVEVAVGLMLRVEEIYTHNIKVWVDGREKGDSLGWHGGPSWNDIHIPSRSLSRVGGLQFSKITMTGGGHSAGLYVQTLPVFDENKELKDLHIALSNVGWTDWYAYVAGKKGRSSGRQLLAYPNYRPSTTLMPLNKTPAKTE</sequence>
<dbReference type="OrthoDB" id="4540679at2759"/>
<evidence type="ECO:0000313" key="2">
    <source>
        <dbReference type="Proteomes" id="UP000009097"/>
    </source>
</evidence>
<dbReference type="VEuPathDB" id="FungiDB:FOXG_02569"/>
<protein>
    <submittedName>
        <fullName evidence="1">Uncharacterized protein</fullName>
    </submittedName>
</protein>
<dbReference type="GeneID" id="28944757"/>
<name>A0A0J9UH24_FUSO4</name>
<dbReference type="AlphaFoldDB" id="A0A0J9UH24"/>
<organism evidence="1 2">
    <name type="scientific">Fusarium oxysporum f. sp. lycopersici (strain 4287 / CBS 123668 / FGSC 9935 / NRRL 34936)</name>
    <name type="common">Fusarium vascular wilt of tomato</name>
    <dbReference type="NCBI Taxonomy" id="426428"/>
    <lineage>
        <taxon>Eukaryota</taxon>
        <taxon>Fungi</taxon>
        <taxon>Dikarya</taxon>
        <taxon>Ascomycota</taxon>
        <taxon>Pezizomycotina</taxon>
        <taxon>Sordariomycetes</taxon>
        <taxon>Hypocreomycetidae</taxon>
        <taxon>Hypocreales</taxon>
        <taxon>Nectriaceae</taxon>
        <taxon>Fusarium</taxon>
        <taxon>Fusarium oxysporum species complex</taxon>
    </lineage>
</organism>
<dbReference type="EMBL" id="DS231697">
    <property type="protein sequence ID" value="KNA98147.1"/>
    <property type="molecule type" value="Genomic_DNA"/>
</dbReference>
<dbReference type="KEGG" id="fox:FOXG_02569"/>
<gene>
    <name evidence="1" type="ORF">FOXG_02569</name>
</gene>
<dbReference type="RefSeq" id="XP_018236193.1">
    <property type="nucleotide sequence ID" value="XM_018380025.1"/>
</dbReference>
<proteinExistence type="predicted"/>
<dbReference type="Proteomes" id="UP000009097">
    <property type="component" value="Unassembled WGS sequence"/>
</dbReference>
<accession>A0A0J9UH24</accession>
<reference evidence="1" key="1">
    <citation type="submission" date="2007-04" db="EMBL/GenBank/DDBJ databases">
        <authorList>
            <consortium name="The Broad Institute Genome Sequencing Platform"/>
            <person name="Birren B."/>
            <person name="Lander E."/>
            <person name="Galagan J."/>
            <person name="Nusbaum C."/>
            <person name="Devon K."/>
            <person name="Ma L.-J."/>
            <person name="Jaffe D."/>
            <person name="Butler J."/>
            <person name="Alvarez P."/>
            <person name="Gnerre S."/>
            <person name="Grabherr M."/>
            <person name="Kleber M."/>
            <person name="Mauceli E."/>
            <person name="Brockman W."/>
            <person name="MacCallum I.A."/>
            <person name="Young S."/>
            <person name="LaButti K."/>
            <person name="DeCaprio D."/>
            <person name="Crawford M."/>
            <person name="Koehrsen M."/>
            <person name="Engels R."/>
            <person name="Montgomery P."/>
            <person name="Pearson M."/>
            <person name="Howarth C."/>
            <person name="Larson L."/>
            <person name="White J."/>
            <person name="O'Leary S."/>
            <person name="Kodira C."/>
            <person name="Zeng Q."/>
            <person name="Yandava C."/>
            <person name="Alvarado L."/>
            <person name="Kistler C."/>
            <person name="Shim W.-B."/>
            <person name="Kang S."/>
            <person name="Woloshuk C."/>
        </authorList>
    </citation>
    <scope>NUCLEOTIDE SEQUENCE</scope>
    <source>
        <strain evidence="1">4287</strain>
    </source>
</reference>
<reference evidence="1" key="2">
    <citation type="journal article" date="2010" name="Nature">
        <title>Comparative genomics reveals mobile pathogenicity chromosomes in Fusarium.</title>
        <authorList>
            <person name="Ma L.J."/>
            <person name="van der Does H.C."/>
            <person name="Borkovich K.A."/>
            <person name="Coleman J.J."/>
            <person name="Daboussi M.J."/>
            <person name="Di Pietro A."/>
            <person name="Dufresne M."/>
            <person name="Freitag M."/>
            <person name="Grabherr M."/>
            <person name="Henrissat B."/>
            <person name="Houterman P.M."/>
            <person name="Kang S."/>
            <person name="Shim W.B."/>
            <person name="Woloshuk C."/>
            <person name="Xie X."/>
            <person name="Xu J.R."/>
            <person name="Antoniw J."/>
            <person name="Baker S.E."/>
            <person name="Bluhm B.H."/>
            <person name="Breakspear A."/>
            <person name="Brown D.W."/>
            <person name="Butchko R.A."/>
            <person name="Chapman S."/>
            <person name="Coulson R."/>
            <person name="Coutinho P.M."/>
            <person name="Danchin E.G."/>
            <person name="Diener A."/>
            <person name="Gale L.R."/>
            <person name="Gardiner D.M."/>
            <person name="Goff S."/>
            <person name="Hammond-Kosack K.E."/>
            <person name="Hilburn K."/>
            <person name="Hua-Van A."/>
            <person name="Jonkers W."/>
            <person name="Kazan K."/>
            <person name="Kodira C.D."/>
            <person name="Koehrsen M."/>
            <person name="Kumar L."/>
            <person name="Lee Y.H."/>
            <person name="Li L."/>
            <person name="Manners J.M."/>
            <person name="Miranda-Saavedra D."/>
            <person name="Mukherjee M."/>
            <person name="Park G."/>
            <person name="Park J."/>
            <person name="Park S.Y."/>
            <person name="Proctor R.H."/>
            <person name="Regev A."/>
            <person name="Ruiz-Roldan M.C."/>
            <person name="Sain D."/>
            <person name="Sakthikumar S."/>
            <person name="Sykes S."/>
            <person name="Schwartz D.C."/>
            <person name="Turgeon B.G."/>
            <person name="Wapinski I."/>
            <person name="Yoder O."/>
            <person name="Young S."/>
            <person name="Zeng Q."/>
            <person name="Zhou S."/>
            <person name="Galagan J."/>
            <person name="Cuomo C.A."/>
            <person name="Kistler H.C."/>
            <person name="Rep M."/>
        </authorList>
    </citation>
    <scope>NUCLEOTIDE SEQUENCE [LARGE SCALE GENOMIC DNA]</scope>
    <source>
        <strain evidence="1">4287</strain>
    </source>
</reference>
<evidence type="ECO:0000313" key="1">
    <source>
        <dbReference type="EMBL" id="KNA98147.1"/>
    </source>
</evidence>